<evidence type="ECO:0000256" key="4">
    <source>
        <dbReference type="ARBA" id="ARBA00022989"/>
    </source>
</evidence>
<feature type="transmembrane region" description="Helical" evidence="8">
    <location>
        <begin position="204"/>
        <end position="225"/>
    </location>
</feature>
<evidence type="ECO:0000256" key="3">
    <source>
        <dbReference type="ARBA" id="ARBA00022692"/>
    </source>
</evidence>
<keyword evidence="9" id="KW-0732">Signal</keyword>
<dbReference type="RefSeq" id="XP_033234186.1">
    <property type="nucleotide sequence ID" value="XM_033378295.1"/>
</dbReference>
<name>A0A6I8VSY1_DROPS</name>
<gene>
    <name evidence="11" type="primary">LOC4803976</name>
</gene>
<reference evidence="11" key="2">
    <citation type="submission" date="2025-08" db="UniProtKB">
        <authorList>
            <consortium name="RefSeq"/>
        </authorList>
    </citation>
    <scope>IDENTIFICATION</scope>
    <source>
        <strain evidence="11">MV-25-SWS-2005</strain>
        <tissue evidence="11">Whole body</tissue>
    </source>
</reference>
<accession>A0A6I8VSY1</accession>
<dbReference type="PANTHER" id="PTHR22730">
    <property type="entry name" value="PROMININ PROM PROTEIN"/>
    <property type="match status" value="1"/>
</dbReference>
<keyword evidence="10" id="KW-1185">Reference proteome</keyword>
<proteinExistence type="inferred from homology"/>
<feature type="signal peptide" evidence="9">
    <location>
        <begin position="1"/>
        <end position="30"/>
    </location>
</feature>
<dbReference type="PANTHER" id="PTHR22730:SF1">
    <property type="entry name" value="PROMININ-LIKE PROTEIN"/>
    <property type="match status" value="1"/>
</dbReference>
<feature type="chain" id="PRO_5026154759" evidence="9">
    <location>
        <begin position="31"/>
        <end position="492"/>
    </location>
</feature>
<dbReference type="GO" id="GO:0016020">
    <property type="term" value="C:membrane"/>
    <property type="evidence" value="ECO:0007669"/>
    <property type="project" value="UniProtKB-SubCell"/>
</dbReference>
<evidence type="ECO:0000313" key="11">
    <source>
        <dbReference type="RefSeq" id="XP_033234186.1"/>
    </source>
</evidence>
<protein>
    <submittedName>
        <fullName evidence="11">Prominin-like protein isoform X2</fullName>
    </submittedName>
</protein>
<evidence type="ECO:0000256" key="7">
    <source>
        <dbReference type="SAM" id="MobiDB-lite"/>
    </source>
</evidence>
<evidence type="ECO:0000256" key="6">
    <source>
        <dbReference type="ARBA" id="ARBA00023180"/>
    </source>
</evidence>
<evidence type="ECO:0000256" key="9">
    <source>
        <dbReference type="SAM" id="SignalP"/>
    </source>
</evidence>
<evidence type="ECO:0000256" key="2">
    <source>
        <dbReference type="ARBA" id="ARBA00006058"/>
    </source>
</evidence>
<keyword evidence="5 8" id="KW-0472">Membrane</keyword>
<sequence length="492" mass="56036">MIATVHRRWAKTHCSMYGLVLGSLILLVLAQEPDGNEGPSEATTNVEGGDEEGTPSWWRAGYAGHGTTHEQVGQLHWPSAEYTKYKGRTNYTGDLTAPTKTLGFFVNITHSLFELVLTDDPALPQKYIMLLDDDLVALGPKVNENDWSDLLARYWLLLFFVIFLLAGIILMPCIGVCYCCLCCCRRCKQGCPACTVARDFKRRICCGICLAILILGLCLGAYIAIASNKFLERGFDDTSMTMRSGSEDTCVFLKDVADHITHLFLKNFMELETHLTDLLEKADTHIFLDLMDTSDSNALTELERILDNMPEALIIMRNLDMLEKELRYEGSQYRDCLRGLKRDLYYATSVLCQTSHSRSFHFVHMIPLLGYARCLHYDQIPNTTVYVEGIEEIIEEKYFEIPKRAFARLETVSDKIRKQMSLIIPPLQREIDKGRDVLFKYASKIRSIIEAVITDIHANTTRATKTYGDVYDQFGQNRDHIFKFTYVLIVIS</sequence>
<evidence type="ECO:0000256" key="5">
    <source>
        <dbReference type="ARBA" id="ARBA00023136"/>
    </source>
</evidence>
<comment type="subcellular location">
    <subcellularLocation>
        <location evidence="1">Membrane</location>
        <topology evidence="1">Multi-pass membrane protein</topology>
    </subcellularLocation>
</comment>
<feature type="region of interest" description="Disordered" evidence="7">
    <location>
        <begin position="35"/>
        <end position="55"/>
    </location>
</feature>
<organism evidence="10 11">
    <name type="scientific">Drosophila pseudoobscura pseudoobscura</name>
    <name type="common">Fruit fly</name>
    <dbReference type="NCBI Taxonomy" id="46245"/>
    <lineage>
        <taxon>Eukaryota</taxon>
        <taxon>Metazoa</taxon>
        <taxon>Ecdysozoa</taxon>
        <taxon>Arthropoda</taxon>
        <taxon>Hexapoda</taxon>
        <taxon>Insecta</taxon>
        <taxon>Pterygota</taxon>
        <taxon>Neoptera</taxon>
        <taxon>Endopterygota</taxon>
        <taxon>Diptera</taxon>
        <taxon>Brachycera</taxon>
        <taxon>Muscomorpha</taxon>
        <taxon>Ephydroidea</taxon>
        <taxon>Drosophilidae</taxon>
        <taxon>Drosophila</taxon>
        <taxon>Sophophora</taxon>
    </lineage>
</organism>
<evidence type="ECO:0000256" key="8">
    <source>
        <dbReference type="SAM" id="Phobius"/>
    </source>
</evidence>
<comment type="similarity">
    <text evidence="2">Belongs to the prominin family.</text>
</comment>
<keyword evidence="4 8" id="KW-1133">Transmembrane helix</keyword>
<dbReference type="InterPro" id="IPR008795">
    <property type="entry name" value="Prominin"/>
</dbReference>
<reference evidence="10" key="1">
    <citation type="submission" date="2024-06" db="UniProtKB">
        <authorList>
            <consortium name="RefSeq"/>
        </authorList>
    </citation>
    <scope>NUCLEOTIDE SEQUENCE [LARGE SCALE GENOMIC DNA]</scope>
    <source>
        <strain evidence="10">MV2-25</strain>
    </source>
</reference>
<dbReference type="Pfam" id="PF05478">
    <property type="entry name" value="Prominin"/>
    <property type="match status" value="1"/>
</dbReference>
<keyword evidence="3 8" id="KW-0812">Transmembrane</keyword>
<evidence type="ECO:0000313" key="10">
    <source>
        <dbReference type="Proteomes" id="UP000001819"/>
    </source>
</evidence>
<dbReference type="AlphaFoldDB" id="A0A6I8VSY1"/>
<feature type="transmembrane region" description="Helical" evidence="8">
    <location>
        <begin position="154"/>
        <end position="183"/>
    </location>
</feature>
<evidence type="ECO:0000256" key="1">
    <source>
        <dbReference type="ARBA" id="ARBA00004141"/>
    </source>
</evidence>
<keyword evidence="6" id="KW-0325">Glycoprotein</keyword>
<dbReference type="Proteomes" id="UP000001819">
    <property type="component" value="Chromosome 3"/>
</dbReference>